<dbReference type="GO" id="GO:0005344">
    <property type="term" value="F:oxygen carrier activity"/>
    <property type="evidence" value="ECO:0007669"/>
    <property type="project" value="UniProtKB-KW"/>
</dbReference>
<keyword evidence="8" id="KW-1185">Reference proteome</keyword>
<dbReference type="KEGG" id="tpal:117649652"/>
<dbReference type="InterPro" id="IPR009050">
    <property type="entry name" value="Globin-like_sf"/>
</dbReference>
<dbReference type="InterPro" id="IPR000971">
    <property type="entry name" value="Globin"/>
</dbReference>
<evidence type="ECO:0000256" key="3">
    <source>
        <dbReference type="ARBA" id="ARBA00022621"/>
    </source>
</evidence>
<dbReference type="PANTHER" id="PTHR47217:SF1">
    <property type="entry name" value="GLOBIN-LIKE PROTEIN"/>
    <property type="match status" value="1"/>
</dbReference>
<evidence type="ECO:0000256" key="4">
    <source>
        <dbReference type="ARBA" id="ARBA00022723"/>
    </source>
</evidence>
<dbReference type="InterPro" id="IPR012292">
    <property type="entry name" value="Globin/Proto"/>
</dbReference>
<comment type="similarity">
    <text evidence="6">Belongs to the globin family.</text>
</comment>
<evidence type="ECO:0000256" key="6">
    <source>
        <dbReference type="RuleBase" id="RU000356"/>
    </source>
</evidence>
<dbReference type="GO" id="GO:0020037">
    <property type="term" value="F:heme binding"/>
    <property type="evidence" value="ECO:0007669"/>
    <property type="project" value="InterPro"/>
</dbReference>
<dbReference type="GO" id="GO:0019825">
    <property type="term" value="F:oxygen binding"/>
    <property type="evidence" value="ECO:0007669"/>
    <property type="project" value="InterPro"/>
</dbReference>
<keyword evidence="1 6" id="KW-0813">Transport</keyword>
<dbReference type="GO" id="GO:0046872">
    <property type="term" value="F:metal ion binding"/>
    <property type="evidence" value="ECO:0007669"/>
    <property type="project" value="UniProtKB-KW"/>
</dbReference>
<evidence type="ECO:0000259" key="7">
    <source>
        <dbReference type="PROSITE" id="PS01033"/>
    </source>
</evidence>
<dbReference type="AlphaFoldDB" id="A0A6P8ZTA9"/>
<keyword evidence="4" id="KW-0479">Metal-binding</keyword>
<feature type="domain" description="Globin" evidence="7">
    <location>
        <begin position="20"/>
        <end position="168"/>
    </location>
</feature>
<keyword evidence="2 6" id="KW-0349">Heme</keyword>
<evidence type="ECO:0000256" key="5">
    <source>
        <dbReference type="ARBA" id="ARBA00023004"/>
    </source>
</evidence>
<evidence type="ECO:0000313" key="8">
    <source>
        <dbReference type="Proteomes" id="UP000515158"/>
    </source>
</evidence>
<dbReference type="Gene3D" id="1.10.490.10">
    <property type="entry name" value="Globins"/>
    <property type="match status" value="1"/>
</dbReference>
<dbReference type="OrthoDB" id="436496at2759"/>
<dbReference type="PANTHER" id="PTHR47217">
    <property type="entry name" value="GLOBIN-LIKE PROTEIN"/>
    <property type="match status" value="1"/>
</dbReference>
<dbReference type="PROSITE" id="PS01033">
    <property type="entry name" value="GLOBIN"/>
    <property type="match status" value="1"/>
</dbReference>
<dbReference type="GeneID" id="117649652"/>
<dbReference type="InterPro" id="IPR044399">
    <property type="entry name" value="Mb-like_M"/>
</dbReference>
<dbReference type="RefSeq" id="XP_034248482.1">
    <property type="nucleotide sequence ID" value="XM_034392591.1"/>
</dbReference>
<organism evidence="9">
    <name type="scientific">Thrips palmi</name>
    <name type="common">Melon thrips</name>
    <dbReference type="NCBI Taxonomy" id="161013"/>
    <lineage>
        <taxon>Eukaryota</taxon>
        <taxon>Metazoa</taxon>
        <taxon>Ecdysozoa</taxon>
        <taxon>Arthropoda</taxon>
        <taxon>Hexapoda</taxon>
        <taxon>Insecta</taxon>
        <taxon>Pterygota</taxon>
        <taxon>Neoptera</taxon>
        <taxon>Paraneoptera</taxon>
        <taxon>Thysanoptera</taxon>
        <taxon>Terebrantia</taxon>
        <taxon>Thripoidea</taxon>
        <taxon>Thripidae</taxon>
        <taxon>Thrips</taxon>
    </lineage>
</organism>
<dbReference type="GO" id="GO:0005576">
    <property type="term" value="C:extracellular region"/>
    <property type="evidence" value="ECO:0007669"/>
    <property type="project" value="InterPro"/>
</dbReference>
<name>A0A6P8ZTA9_THRPL</name>
<protein>
    <submittedName>
        <fullName evidence="9">Globin-2 B chain-like</fullName>
    </submittedName>
</protein>
<reference evidence="9" key="1">
    <citation type="submission" date="2025-08" db="UniProtKB">
        <authorList>
            <consortium name="RefSeq"/>
        </authorList>
    </citation>
    <scope>IDENTIFICATION</scope>
    <source>
        <tissue evidence="9">Total insect</tissue>
    </source>
</reference>
<evidence type="ECO:0000313" key="9">
    <source>
        <dbReference type="RefSeq" id="XP_034248482.1"/>
    </source>
</evidence>
<evidence type="ECO:0000256" key="2">
    <source>
        <dbReference type="ARBA" id="ARBA00022617"/>
    </source>
</evidence>
<dbReference type="InterPro" id="IPR002336">
    <property type="entry name" value="Erythrocruorin"/>
</dbReference>
<keyword evidence="3 6" id="KW-0561">Oxygen transport</keyword>
<dbReference type="PRINTS" id="PR00611">
    <property type="entry name" value="ERYTHCRUORIN"/>
</dbReference>
<accession>A0A6P8ZTA9</accession>
<gene>
    <name evidence="9" type="primary">LOC117649652</name>
</gene>
<dbReference type="FunCoup" id="A0A6P8ZTA9">
    <property type="interactions" value="74"/>
</dbReference>
<sequence>MGIILSYLWPLSTEVDPVTGLSPKDKHLLTTTWALVKKDAAGNGSHLFRLLFEKHPDVRDMFPFARGKQWAEYSEDARLRAHVSSVMYALTSMVDNLGDVACLDAMVRKLADNHVRRRVTLEHFKALGGILVQTLQDKLGPSIMTAETTTAWARMYDLVLKVLADQMAKPKGSD</sequence>
<dbReference type="Proteomes" id="UP000515158">
    <property type="component" value="Unplaced"/>
</dbReference>
<dbReference type="GO" id="GO:0005833">
    <property type="term" value="C:hemoglobin complex"/>
    <property type="evidence" value="ECO:0007669"/>
    <property type="project" value="InterPro"/>
</dbReference>
<dbReference type="InParanoid" id="A0A6P8ZTA9"/>
<proteinExistence type="inferred from homology"/>
<keyword evidence="5" id="KW-0408">Iron</keyword>
<dbReference type="CDD" id="cd01040">
    <property type="entry name" value="Mb-like"/>
    <property type="match status" value="1"/>
</dbReference>
<dbReference type="Pfam" id="PF00042">
    <property type="entry name" value="Globin"/>
    <property type="match status" value="1"/>
</dbReference>
<dbReference type="SUPFAM" id="SSF46458">
    <property type="entry name" value="Globin-like"/>
    <property type="match status" value="1"/>
</dbReference>
<evidence type="ECO:0000256" key="1">
    <source>
        <dbReference type="ARBA" id="ARBA00022448"/>
    </source>
</evidence>